<dbReference type="GO" id="GO:0016926">
    <property type="term" value="P:protein desumoylation"/>
    <property type="evidence" value="ECO:0007669"/>
    <property type="project" value="UniProtKB-ARBA"/>
</dbReference>
<evidence type="ECO:0000256" key="3">
    <source>
        <dbReference type="ARBA" id="ARBA00022801"/>
    </source>
</evidence>
<evidence type="ECO:0000256" key="2">
    <source>
        <dbReference type="ARBA" id="ARBA00022670"/>
    </source>
</evidence>
<dbReference type="AlphaFoldDB" id="A0A8T0HN03"/>
<dbReference type="InterPro" id="IPR038765">
    <property type="entry name" value="Papain-like_cys_pep_sf"/>
</dbReference>
<evidence type="ECO:0000259" key="5">
    <source>
        <dbReference type="PROSITE" id="PS50600"/>
    </source>
</evidence>
<evidence type="ECO:0000256" key="1">
    <source>
        <dbReference type="ARBA" id="ARBA00005234"/>
    </source>
</evidence>
<dbReference type="Proteomes" id="UP000822688">
    <property type="component" value="Chromosome V"/>
</dbReference>
<comment type="caution">
    <text evidence="6">The sequence shown here is derived from an EMBL/GenBank/DDBJ whole genome shotgun (WGS) entry which is preliminary data.</text>
</comment>
<protein>
    <recommendedName>
        <fullName evidence="5">Ubiquitin-like protease family profile domain-containing protein</fullName>
    </recommendedName>
</protein>
<dbReference type="SUPFAM" id="SSF54001">
    <property type="entry name" value="Cysteine proteinases"/>
    <property type="match status" value="1"/>
</dbReference>
<dbReference type="PANTHER" id="PTHR46915:SF2">
    <property type="entry name" value="UBIQUITIN-LIKE PROTEASE 4"/>
    <property type="match status" value="1"/>
</dbReference>
<feature type="domain" description="Ubiquitin-like protease family profile" evidence="5">
    <location>
        <begin position="1"/>
        <end position="74"/>
    </location>
</feature>
<dbReference type="PANTHER" id="PTHR46915">
    <property type="entry name" value="UBIQUITIN-LIKE PROTEASE 4-RELATED"/>
    <property type="match status" value="1"/>
</dbReference>
<organism evidence="6 7">
    <name type="scientific">Ceratodon purpureus</name>
    <name type="common">Fire moss</name>
    <name type="synonym">Dicranum purpureum</name>
    <dbReference type="NCBI Taxonomy" id="3225"/>
    <lineage>
        <taxon>Eukaryota</taxon>
        <taxon>Viridiplantae</taxon>
        <taxon>Streptophyta</taxon>
        <taxon>Embryophyta</taxon>
        <taxon>Bryophyta</taxon>
        <taxon>Bryophytina</taxon>
        <taxon>Bryopsida</taxon>
        <taxon>Dicranidae</taxon>
        <taxon>Pseudoditrichales</taxon>
        <taxon>Ditrichaceae</taxon>
        <taxon>Ceratodon</taxon>
    </lineage>
</organism>
<dbReference type="EMBL" id="CM026426">
    <property type="protein sequence ID" value="KAG0572270.1"/>
    <property type="molecule type" value="Genomic_DNA"/>
</dbReference>
<gene>
    <name evidence="6" type="ORF">KC19_VG080600</name>
</gene>
<dbReference type="Gene3D" id="3.30.310.130">
    <property type="entry name" value="Ubiquitin-related"/>
    <property type="match status" value="1"/>
</dbReference>
<evidence type="ECO:0000256" key="4">
    <source>
        <dbReference type="ARBA" id="ARBA00022807"/>
    </source>
</evidence>
<evidence type="ECO:0000313" key="7">
    <source>
        <dbReference type="Proteomes" id="UP000822688"/>
    </source>
</evidence>
<dbReference type="GO" id="GO:0006508">
    <property type="term" value="P:proteolysis"/>
    <property type="evidence" value="ECO:0007669"/>
    <property type="project" value="UniProtKB-KW"/>
</dbReference>
<accession>A0A8T0HN03</accession>
<reference evidence="6" key="1">
    <citation type="submission" date="2020-06" db="EMBL/GenBank/DDBJ databases">
        <title>WGS assembly of Ceratodon purpureus strain R40.</title>
        <authorList>
            <person name="Carey S.B."/>
            <person name="Jenkins J."/>
            <person name="Shu S."/>
            <person name="Lovell J.T."/>
            <person name="Sreedasyam A."/>
            <person name="Maumus F."/>
            <person name="Tiley G.P."/>
            <person name="Fernandez-Pozo N."/>
            <person name="Barry K."/>
            <person name="Chen C."/>
            <person name="Wang M."/>
            <person name="Lipzen A."/>
            <person name="Daum C."/>
            <person name="Saski C.A."/>
            <person name="Payton A.C."/>
            <person name="Mcbreen J.C."/>
            <person name="Conrad R.E."/>
            <person name="Kollar L.M."/>
            <person name="Olsson S."/>
            <person name="Huttunen S."/>
            <person name="Landis J.B."/>
            <person name="Wickett N.J."/>
            <person name="Johnson M.G."/>
            <person name="Rensing S.A."/>
            <person name="Grimwood J."/>
            <person name="Schmutz J."/>
            <person name="Mcdaniel S.F."/>
        </authorList>
    </citation>
    <scope>NUCLEOTIDE SEQUENCE</scope>
    <source>
        <strain evidence="6">R40</strain>
    </source>
</reference>
<keyword evidence="2" id="KW-0645">Protease</keyword>
<keyword evidence="4" id="KW-0788">Thiol protease</keyword>
<keyword evidence="3" id="KW-0378">Hydrolase</keyword>
<dbReference type="PROSITE" id="PS50600">
    <property type="entry name" value="ULP_PROTEASE"/>
    <property type="match status" value="1"/>
</dbReference>
<comment type="similarity">
    <text evidence="1">Belongs to the peptidase C48 family.</text>
</comment>
<sequence length="195" mass="22714">MGLSEQIILHFDSLRQGHDSNAIFDILKRYLVSLGANKHYEVRIKEILQKQVSVPLQDNGYDCGIFLLFYVKKFLEDAPQKLIFQNLDEIFNHNWFPVKQTSNLREKIQEVMLEEFATKKEFTNNLTNGPLSKILDVPVYNIREPKVNIARDIATRKLITSDEFITHVERELAAKLEKNRVLEEGTLSRAILKKE</sequence>
<dbReference type="InterPro" id="IPR003653">
    <property type="entry name" value="Peptidase_C48_C"/>
</dbReference>
<proteinExistence type="inferred from homology"/>
<keyword evidence="7" id="KW-1185">Reference proteome</keyword>
<dbReference type="Gene3D" id="1.10.418.20">
    <property type="match status" value="1"/>
</dbReference>
<dbReference type="Pfam" id="PF02902">
    <property type="entry name" value="Peptidase_C48"/>
    <property type="match status" value="1"/>
</dbReference>
<evidence type="ECO:0000313" key="6">
    <source>
        <dbReference type="EMBL" id="KAG0572270.1"/>
    </source>
</evidence>
<name>A0A8T0HN03_CERPU</name>
<dbReference type="GO" id="GO:0008234">
    <property type="term" value="F:cysteine-type peptidase activity"/>
    <property type="evidence" value="ECO:0007669"/>
    <property type="project" value="UniProtKB-KW"/>
</dbReference>